<evidence type="ECO:0000313" key="3">
    <source>
        <dbReference type="EMBL" id="PKV18404.1"/>
    </source>
</evidence>
<proteinExistence type="predicted"/>
<keyword evidence="1" id="KW-1133">Transmembrane helix</keyword>
<keyword evidence="5" id="KW-1185">Reference proteome</keyword>
<sequence>MTAQEGSGRFHHVFVTLKGADKKHALFVDLSPSELKKRFVRPYKQGKPVLLIDHTVVQTRDITWTSIRVTPQAAEPTLERLQEDSRRHTDELNNMGGSLMFLGHFFWSNDDLLEEGSDVTGSYIHGPPGEASSFSRLVSWLADNVGKALIGLLFAIALAFLLAWFGLKK</sequence>
<dbReference type="Proteomes" id="UP000233748">
    <property type="component" value="Unassembled WGS sequence"/>
</dbReference>
<reference evidence="4 5" key="1">
    <citation type="submission" date="2017-11" db="EMBL/GenBank/DDBJ databases">
        <title>Xanthomonas prunicola sp. nov., a novel pathogen that affects nectarine (Prunus persica var. nectarine) trees.</title>
        <authorList>
            <person name="Lopez M."/>
            <person name="Lopez-Soriano P."/>
            <person name="Garita-Cambronero J."/>
            <person name="Beltran C."/>
            <person name="Taghouti G."/>
            <person name="Portier P."/>
            <person name="Cubero J."/>
            <person name="Fischer-Le Saux M."/>
            <person name="Marco-Noales E."/>
        </authorList>
    </citation>
    <scope>NUCLEOTIDE SEQUENCE [LARGE SCALE GENOMIC DNA]</scope>
    <source>
        <strain evidence="2 4">CFBP8353</strain>
        <strain evidence="3 5">CFBP8354</strain>
    </source>
</reference>
<gene>
    <name evidence="2" type="ORF">XpruCFBP8353_03310</name>
    <name evidence="3" type="ORF">XpruCFBP8354_03310</name>
</gene>
<protein>
    <submittedName>
        <fullName evidence="2">Uncharacterized protein</fullName>
    </submittedName>
</protein>
<keyword evidence="1" id="KW-0812">Transmembrane</keyword>
<feature type="transmembrane region" description="Helical" evidence="1">
    <location>
        <begin position="148"/>
        <end position="167"/>
    </location>
</feature>
<dbReference type="OrthoDB" id="7063991at2"/>
<dbReference type="AlphaFoldDB" id="A0A2N3RNR4"/>
<organism evidence="2 4">
    <name type="scientific">Xanthomonas prunicola</name>
    <dbReference type="NCBI Taxonomy" id="2053930"/>
    <lineage>
        <taxon>Bacteria</taxon>
        <taxon>Pseudomonadati</taxon>
        <taxon>Pseudomonadota</taxon>
        <taxon>Gammaproteobacteria</taxon>
        <taxon>Lysobacterales</taxon>
        <taxon>Lysobacteraceae</taxon>
        <taxon>Xanthomonas</taxon>
    </lineage>
</organism>
<evidence type="ECO:0000313" key="2">
    <source>
        <dbReference type="EMBL" id="PKV14123.1"/>
    </source>
</evidence>
<accession>A0A2N3RNR4</accession>
<evidence type="ECO:0000256" key="1">
    <source>
        <dbReference type="SAM" id="Phobius"/>
    </source>
</evidence>
<evidence type="ECO:0000313" key="5">
    <source>
        <dbReference type="Proteomes" id="UP000233748"/>
    </source>
</evidence>
<comment type="caution">
    <text evidence="2">The sequence shown here is derived from an EMBL/GenBank/DDBJ whole genome shotgun (WGS) entry which is preliminary data.</text>
</comment>
<dbReference type="RefSeq" id="WP_101361895.1">
    <property type="nucleotide sequence ID" value="NZ_PHKV01000001.1"/>
</dbReference>
<dbReference type="EMBL" id="PHKW01000001">
    <property type="protein sequence ID" value="PKV18404.1"/>
    <property type="molecule type" value="Genomic_DNA"/>
</dbReference>
<evidence type="ECO:0000313" key="4">
    <source>
        <dbReference type="Proteomes" id="UP000233720"/>
    </source>
</evidence>
<name>A0A2N3RNR4_9XANT</name>
<keyword evidence="1" id="KW-0472">Membrane</keyword>
<dbReference type="EMBL" id="PHKV01000001">
    <property type="protein sequence ID" value="PKV14123.1"/>
    <property type="molecule type" value="Genomic_DNA"/>
</dbReference>
<dbReference type="Proteomes" id="UP000233720">
    <property type="component" value="Unassembled WGS sequence"/>
</dbReference>